<name>A0A173RQG4_9FIRM</name>
<evidence type="ECO:0000256" key="1">
    <source>
        <dbReference type="SAM" id="SignalP"/>
    </source>
</evidence>
<dbReference type="OrthoDB" id="9760040at2"/>
<protein>
    <submittedName>
        <fullName evidence="2">Bacterial protein of uncharacterized function (DUF885)</fullName>
    </submittedName>
</protein>
<evidence type="ECO:0000313" key="3">
    <source>
        <dbReference type="Proteomes" id="UP000095390"/>
    </source>
</evidence>
<reference evidence="2 3" key="1">
    <citation type="submission" date="2015-09" db="EMBL/GenBank/DDBJ databases">
        <authorList>
            <consortium name="Pathogen Informatics"/>
        </authorList>
    </citation>
    <scope>NUCLEOTIDE SEQUENCE [LARGE SCALE GENOMIC DNA]</scope>
    <source>
        <strain evidence="2 3">2789STDY5834966</strain>
    </source>
</reference>
<dbReference type="InterPro" id="IPR010281">
    <property type="entry name" value="DUF885"/>
</dbReference>
<dbReference type="AlphaFoldDB" id="A0A173RQG4"/>
<dbReference type="Proteomes" id="UP000095390">
    <property type="component" value="Unassembled WGS sequence"/>
</dbReference>
<gene>
    <name evidence="2" type="ORF">ERS852578_00329</name>
</gene>
<feature type="signal peptide" evidence="1">
    <location>
        <begin position="1"/>
        <end position="31"/>
    </location>
</feature>
<dbReference type="PROSITE" id="PS51257">
    <property type="entry name" value="PROKAR_LIPOPROTEIN"/>
    <property type="match status" value="1"/>
</dbReference>
<evidence type="ECO:0000313" key="2">
    <source>
        <dbReference type="EMBL" id="CUM80334.1"/>
    </source>
</evidence>
<dbReference type="Pfam" id="PF05960">
    <property type="entry name" value="DUF885"/>
    <property type="match status" value="1"/>
</dbReference>
<dbReference type="RefSeq" id="WP_055182136.1">
    <property type="nucleotide sequence ID" value="NZ_CAKXER010000055.1"/>
</dbReference>
<feature type="chain" id="PRO_5038422718" evidence="1">
    <location>
        <begin position="32"/>
        <end position="608"/>
    </location>
</feature>
<accession>A0A173RQG4</accession>
<dbReference type="PANTHER" id="PTHR33361">
    <property type="entry name" value="GLR0591 PROTEIN"/>
    <property type="match status" value="1"/>
</dbReference>
<organism evidence="2 3">
    <name type="scientific">Anaerobutyricum hallii</name>
    <dbReference type="NCBI Taxonomy" id="39488"/>
    <lineage>
        <taxon>Bacteria</taxon>
        <taxon>Bacillati</taxon>
        <taxon>Bacillota</taxon>
        <taxon>Clostridia</taxon>
        <taxon>Lachnospirales</taxon>
        <taxon>Lachnospiraceae</taxon>
        <taxon>Anaerobutyricum</taxon>
    </lineage>
</organism>
<proteinExistence type="predicted"/>
<dbReference type="EMBL" id="CYYC01000003">
    <property type="protein sequence ID" value="CUM80334.1"/>
    <property type="molecule type" value="Genomic_DNA"/>
</dbReference>
<dbReference type="PANTHER" id="PTHR33361:SF2">
    <property type="entry name" value="DUF885 DOMAIN-CONTAINING PROTEIN"/>
    <property type="match status" value="1"/>
</dbReference>
<keyword evidence="1" id="KW-0732">Signal</keyword>
<sequence length="608" mass="69536">MKKNHRRPLSKALFTHLFFLLLILICGVSLAGCGQSSAHNSSKQKKFDQFLDSCFKEFATENTITLHFKLSDPSSYGIKKEPSPTYGELSSDTAKKNCKRSKQLLQELYTFPTSSLTKEQKLTWQIFQDYLNETIMSEKYILYSSPFGADGLPSDIPVTLSEYRFDNEKDIKDYLSLVNQIPELFTQVLDFEEERRNADIVSPDFVISDTIDQINQFLNASEENNLLVESFEERLDSLDTLSEDQKASYTANNRLLITNKVFPAYEHLKTALQVSTGSKHTTSDNSTKERLCEYENGQDYYRFLLQSDVGTDMSPEECITALETQLKDTIKDISSLTTQNKDLYTEYLSAVPTLSKPKEIMEQLKDDSLVDFPEIKNISYELKNVPNALSGTSACAFYLVPPIDSKDANIIYINNNRVESNEMFSTLAHEGYPGHLYQTNYFLSTNPSPLRTFLHCDGYDEGWGTYAQLYSYNFTEFKDVDEKTQAQLRQLYRDNDLLSLSLSSLSDLYVNYKNYDENALADYLKTYGIDKSATKQLYQYVIENPATYLSYSIGYYELNKLEKEMAASLGKSFKISDFHEAVLNVGSCNFAILRQEIEKETEILSKVP</sequence>